<accession>A0A242KBZ7</accession>
<reference evidence="5" key="1">
    <citation type="submission" date="2017-05" db="EMBL/GenBank/DDBJ databases">
        <title>The Genome Sequence of Enterococcus sp. 9E7_DIV0242.</title>
        <authorList>
            <consortium name="The Broad Institute Genomics Platform"/>
            <consortium name="The Broad Institute Genomic Center for Infectious Diseases"/>
            <person name="Earl A."/>
            <person name="Manson A."/>
            <person name="Schwartman J."/>
            <person name="Gilmore M."/>
            <person name="Abouelleil A."/>
            <person name="Cao P."/>
            <person name="Chapman S."/>
            <person name="Cusick C."/>
            <person name="Shea T."/>
            <person name="Young S."/>
            <person name="Neafsey D."/>
            <person name="Nusbaum C."/>
            <person name="Birren B."/>
        </authorList>
    </citation>
    <scope>NUCLEOTIDE SEQUENCE [LARGE SCALE GENOMIC DNA]</scope>
    <source>
        <strain evidence="5">9E7_DIV0242</strain>
    </source>
</reference>
<name>A0A242KBZ7_9ENTE</name>
<comment type="similarity">
    <text evidence="3">Belongs to the bacterial microcompartments protein family.</text>
</comment>
<proteinExistence type="inferred from homology"/>
<evidence type="ECO:0000313" key="7">
    <source>
        <dbReference type="Proteomes" id="UP000195141"/>
    </source>
</evidence>
<dbReference type="SUPFAM" id="SSF143414">
    <property type="entry name" value="CcmK-like"/>
    <property type="match status" value="1"/>
</dbReference>
<dbReference type="InterPro" id="IPR037233">
    <property type="entry name" value="CcmK-like_sf"/>
</dbReference>
<evidence type="ECO:0000259" key="4">
    <source>
        <dbReference type="PROSITE" id="PS51930"/>
    </source>
</evidence>
<dbReference type="GO" id="GO:0031469">
    <property type="term" value="C:bacterial microcompartment"/>
    <property type="evidence" value="ECO:0007669"/>
    <property type="project" value="UniProtKB-SubCell"/>
</dbReference>
<sequence>MQAIGLIETRGLIPAIESADVMLKTSQVELIEKTIVGGGLVTVTVSGDVGAVKAAVDAGEAAVLAFGQDHLVSRHVIARPHTEIGNVLFADKHTEESAEVIQDVTEDRDPEESETDLSAVEIVAPIETEVPVAAGSDDYSDEQLSKLTISELRKLAEETTELKLPAKTIQKANRATLIKRLKEVRKEQTDKKQ</sequence>
<reference evidence="6" key="3">
    <citation type="submission" date="2024-03" db="EMBL/GenBank/DDBJ databases">
        <title>The Genome Sequence of Enterococcus sp. DIV0242b.</title>
        <authorList>
            <consortium name="The Broad Institute Genomics Platform"/>
            <consortium name="The Broad Institute Microbial Omics Core"/>
            <consortium name="The Broad Institute Genomic Center for Infectious Diseases"/>
            <person name="Earl A."/>
            <person name="Manson A."/>
            <person name="Gilmore M."/>
            <person name="Schwartman J."/>
            <person name="Shea T."/>
            <person name="Abouelleil A."/>
            <person name="Cao P."/>
            <person name="Chapman S."/>
            <person name="Cusick C."/>
            <person name="Young S."/>
            <person name="Neafsey D."/>
            <person name="Nusbaum C."/>
            <person name="Birren B."/>
        </authorList>
    </citation>
    <scope>NUCLEOTIDE SEQUENCE</scope>
    <source>
        <strain evidence="6">9E7_DIV0242</strain>
    </source>
</reference>
<dbReference type="PROSITE" id="PS51930">
    <property type="entry name" value="BMC_2"/>
    <property type="match status" value="1"/>
</dbReference>
<dbReference type="Pfam" id="PF00936">
    <property type="entry name" value="BMC"/>
    <property type="match status" value="1"/>
</dbReference>
<dbReference type="PANTHER" id="PTHR33941:SF11">
    <property type="entry name" value="BACTERIAL MICROCOMPARTMENT SHELL PROTEIN PDUJ"/>
    <property type="match status" value="1"/>
</dbReference>
<dbReference type="AlphaFoldDB" id="A0A242KBZ7"/>
<evidence type="ECO:0000256" key="1">
    <source>
        <dbReference type="ARBA" id="ARBA00024322"/>
    </source>
</evidence>
<dbReference type="EMBL" id="CP147247">
    <property type="protein sequence ID" value="WYJ88754.1"/>
    <property type="molecule type" value="Genomic_DNA"/>
</dbReference>
<keyword evidence="2" id="KW-1283">Bacterial microcompartment</keyword>
<dbReference type="InterPro" id="IPR044872">
    <property type="entry name" value="CcmK/CsoS1_BMC"/>
</dbReference>
<dbReference type="CDD" id="cd07045">
    <property type="entry name" value="BMC_CcmK_like"/>
    <property type="match status" value="1"/>
</dbReference>
<dbReference type="OrthoDB" id="9812608at2"/>
<evidence type="ECO:0000313" key="6">
    <source>
        <dbReference type="EMBL" id="WYJ88754.1"/>
    </source>
</evidence>
<dbReference type="PANTHER" id="PTHR33941">
    <property type="entry name" value="PROPANEDIOL UTILIZATION PROTEIN PDUA"/>
    <property type="match status" value="1"/>
</dbReference>
<gene>
    <name evidence="6" type="ORF">A5888_000473</name>
    <name evidence="5" type="ORF">A5888_000508</name>
</gene>
<dbReference type="Proteomes" id="UP000195141">
    <property type="component" value="Chromosome"/>
</dbReference>
<feature type="domain" description="BMC" evidence="4">
    <location>
        <begin position="3"/>
        <end position="89"/>
    </location>
</feature>
<evidence type="ECO:0000256" key="3">
    <source>
        <dbReference type="PROSITE-ProRule" id="PRU01278"/>
    </source>
</evidence>
<keyword evidence="7" id="KW-1185">Reference proteome</keyword>
<evidence type="ECO:0000313" key="5">
    <source>
        <dbReference type="EMBL" id="OTP18694.1"/>
    </source>
</evidence>
<reference evidence="6" key="2">
    <citation type="submission" date="2017-05" db="EMBL/GenBank/DDBJ databases">
        <authorList>
            <consortium name="The Broad Institute Genomics Platform"/>
            <consortium name="The Broad Institute Genomic Center for Infectious Diseases"/>
            <person name="Earl A."/>
            <person name="Manson A."/>
            <person name="Schwartman J."/>
            <person name="Gilmore M."/>
            <person name="Abouelleil A."/>
            <person name="Cao P."/>
            <person name="Chapman S."/>
            <person name="Cusick C."/>
            <person name="Shea T."/>
            <person name="Young S."/>
            <person name="Neafsey D."/>
            <person name="Nusbaum C."/>
            <person name="Birren B."/>
        </authorList>
    </citation>
    <scope>NUCLEOTIDE SEQUENCE</scope>
    <source>
        <strain evidence="6">9E7_DIV0242</strain>
    </source>
</reference>
<dbReference type="InterPro" id="IPR000249">
    <property type="entry name" value="BMC_dom"/>
</dbReference>
<organism evidence="5">
    <name type="scientific">Candidatus Enterococcus clewellii</name>
    <dbReference type="NCBI Taxonomy" id="1834193"/>
    <lineage>
        <taxon>Bacteria</taxon>
        <taxon>Bacillati</taxon>
        <taxon>Bacillota</taxon>
        <taxon>Bacilli</taxon>
        <taxon>Lactobacillales</taxon>
        <taxon>Enterococcaceae</taxon>
        <taxon>Enterococcus</taxon>
    </lineage>
</organism>
<dbReference type="RefSeq" id="WP_086347655.1">
    <property type="nucleotide sequence ID" value="NZ_CP147247.1"/>
</dbReference>
<evidence type="ECO:0000256" key="2">
    <source>
        <dbReference type="ARBA" id="ARBA00024446"/>
    </source>
</evidence>
<comment type="subcellular location">
    <subcellularLocation>
        <location evidence="1">Bacterial microcompartment</location>
    </subcellularLocation>
</comment>
<protein>
    <recommendedName>
        <fullName evidence="4">BMC domain-containing protein</fullName>
    </recommendedName>
</protein>
<dbReference type="InterPro" id="IPR050575">
    <property type="entry name" value="BMC_shell"/>
</dbReference>
<dbReference type="EMBL" id="NGMM01000001">
    <property type="protein sequence ID" value="OTP18694.1"/>
    <property type="molecule type" value="Genomic_DNA"/>
</dbReference>
<dbReference type="SMART" id="SM00877">
    <property type="entry name" value="BMC"/>
    <property type="match status" value="1"/>
</dbReference>
<dbReference type="Gene3D" id="3.30.70.1710">
    <property type="match status" value="1"/>
</dbReference>